<evidence type="ECO:0000256" key="10">
    <source>
        <dbReference type="SAM" id="SignalP"/>
    </source>
</evidence>
<organism evidence="11 12">
    <name type="scientific">Hericium alpestre</name>
    <dbReference type="NCBI Taxonomy" id="135208"/>
    <lineage>
        <taxon>Eukaryota</taxon>
        <taxon>Fungi</taxon>
        <taxon>Dikarya</taxon>
        <taxon>Basidiomycota</taxon>
        <taxon>Agaricomycotina</taxon>
        <taxon>Agaricomycetes</taxon>
        <taxon>Russulales</taxon>
        <taxon>Hericiaceae</taxon>
        <taxon>Hericium</taxon>
    </lineage>
</organism>
<feature type="transmembrane region" description="Helical" evidence="9">
    <location>
        <begin position="186"/>
        <end position="207"/>
    </location>
</feature>
<protein>
    <recommendedName>
        <fullName evidence="13">Magnesium transporter protein 1</fullName>
    </recommendedName>
</protein>
<accession>A0A4Z0A6H5</accession>
<keyword evidence="6" id="KW-0256">Endoplasmic reticulum</keyword>
<dbReference type="GO" id="GO:0008250">
    <property type="term" value="C:oligosaccharyltransferase complex"/>
    <property type="evidence" value="ECO:0007669"/>
    <property type="project" value="TreeGrafter"/>
</dbReference>
<dbReference type="OrthoDB" id="67566at2759"/>
<gene>
    <name evidence="11" type="ORF">EWM64_g1387</name>
</gene>
<evidence type="ECO:0000256" key="4">
    <source>
        <dbReference type="ARBA" id="ARBA00022692"/>
    </source>
</evidence>
<evidence type="ECO:0000313" key="12">
    <source>
        <dbReference type="Proteomes" id="UP000298061"/>
    </source>
</evidence>
<dbReference type="PANTHER" id="PTHR12692:SF0">
    <property type="entry name" value="GH11935P"/>
    <property type="match status" value="1"/>
</dbReference>
<sequence length="326" mass="36836">MLLPFLLLLALPACILAAKPQNVQERFVNLAQQNDGIIKLDADTFDLLTSPKRNWSTSIQFTALDKRRRCNPCREFEPAWKAVAKAWTAVPKEQRDQHFFATLDFDDGHSVFQKSGTMLQQMVLAYLLPEVDSNCLRLLLVSNMLPCFNPIPTEEAPCRGFDAEPLAEQLSAYTPLPIPYRAPINWALWGSFAVMGLSLILAVRVVAPIFRSRWTWATLVTITSLIMTSGYMFTRIRGMPMTGPNGDWIAQGFQSQYGQETVVVATLYGLLGASFLMLTVVAPRQTSPNRQKIQIYIWTVVIMVLFSVLVSFFRAKNRGYPFKLFI</sequence>
<evidence type="ECO:0000256" key="7">
    <source>
        <dbReference type="ARBA" id="ARBA00022989"/>
    </source>
</evidence>
<keyword evidence="7 9" id="KW-1133">Transmembrane helix</keyword>
<dbReference type="PANTHER" id="PTHR12692">
    <property type="entry name" value="DOLICHYL-DIPHOSPHOOLIGOSACCHARIDE--PROTEIN GLYCOSYLTRANSFERASE-RELATED"/>
    <property type="match status" value="1"/>
</dbReference>
<dbReference type="STRING" id="135208.A0A4Z0A6H5"/>
<comment type="caution">
    <text evidence="11">The sequence shown here is derived from an EMBL/GenBank/DDBJ whole genome shotgun (WGS) entry which is preliminary data.</text>
</comment>
<keyword evidence="12" id="KW-1185">Reference proteome</keyword>
<reference evidence="11 12" key="1">
    <citation type="submission" date="2019-02" db="EMBL/GenBank/DDBJ databases">
        <title>Genome sequencing of the rare red list fungi Hericium alpestre (H. flagellum).</title>
        <authorList>
            <person name="Buettner E."/>
            <person name="Kellner H."/>
        </authorList>
    </citation>
    <scope>NUCLEOTIDE SEQUENCE [LARGE SCALE GENOMIC DNA]</scope>
    <source>
        <strain evidence="11 12">DSM 108284</strain>
    </source>
</reference>
<feature type="transmembrane region" description="Helical" evidence="9">
    <location>
        <begin position="214"/>
        <end position="233"/>
    </location>
</feature>
<evidence type="ECO:0000256" key="1">
    <source>
        <dbReference type="ARBA" id="ARBA00002791"/>
    </source>
</evidence>
<evidence type="ECO:0000256" key="8">
    <source>
        <dbReference type="ARBA" id="ARBA00023136"/>
    </source>
</evidence>
<keyword evidence="4 9" id="KW-0812">Transmembrane</keyword>
<dbReference type="Proteomes" id="UP000298061">
    <property type="component" value="Unassembled WGS sequence"/>
</dbReference>
<dbReference type="AlphaFoldDB" id="A0A4Z0A6H5"/>
<dbReference type="EMBL" id="SFCI01000092">
    <property type="protein sequence ID" value="TFY82622.1"/>
    <property type="molecule type" value="Genomic_DNA"/>
</dbReference>
<keyword evidence="8 9" id="KW-0472">Membrane</keyword>
<feature type="transmembrane region" description="Helical" evidence="9">
    <location>
        <begin position="262"/>
        <end position="283"/>
    </location>
</feature>
<comment type="similarity">
    <text evidence="3">Belongs to the OST3/OST6 family.</text>
</comment>
<evidence type="ECO:0000256" key="2">
    <source>
        <dbReference type="ARBA" id="ARBA00004477"/>
    </source>
</evidence>
<evidence type="ECO:0000256" key="9">
    <source>
        <dbReference type="SAM" id="Phobius"/>
    </source>
</evidence>
<dbReference type="Gene3D" id="3.40.30.10">
    <property type="entry name" value="Glutaredoxin"/>
    <property type="match status" value="1"/>
</dbReference>
<evidence type="ECO:0000256" key="6">
    <source>
        <dbReference type="ARBA" id="ARBA00022824"/>
    </source>
</evidence>
<name>A0A4Z0A6H5_9AGAM</name>
<feature type="signal peptide" evidence="10">
    <location>
        <begin position="1"/>
        <end position="17"/>
    </location>
</feature>
<feature type="transmembrane region" description="Helical" evidence="9">
    <location>
        <begin position="295"/>
        <end position="315"/>
    </location>
</feature>
<keyword evidence="5 10" id="KW-0732">Signal</keyword>
<dbReference type="GO" id="GO:0018279">
    <property type="term" value="P:protein N-linked glycosylation via asparagine"/>
    <property type="evidence" value="ECO:0007669"/>
    <property type="project" value="TreeGrafter"/>
</dbReference>
<dbReference type="Pfam" id="PF04756">
    <property type="entry name" value="OST3_OST6"/>
    <property type="match status" value="1"/>
</dbReference>
<evidence type="ECO:0008006" key="13">
    <source>
        <dbReference type="Google" id="ProtNLM"/>
    </source>
</evidence>
<comment type="function">
    <text evidence="1">Subunit of the oligosaccharyl transferase (OST) complex that catalyzes the initial transfer of a defined glycan (Glc(3)Man(9)GlcNAc(2) in eukaryotes) from the lipid carrier dolichol-pyrophosphate to an asparagine residue within an Asn-X-Ser/Thr consensus motif in nascent polypeptide chains, the first step in protein N-glycosylation. N-glycosylation occurs cotranslationally and the complex associates with the Sec61 complex at the channel-forming translocon complex that mediates protein translocation across the endoplasmic reticulum (ER). All subunits are required for a maximal enzyme activity.</text>
</comment>
<dbReference type="InterPro" id="IPR021149">
    <property type="entry name" value="OligosaccharylTrfase_OST3/OST6"/>
</dbReference>
<feature type="chain" id="PRO_5021397704" description="Magnesium transporter protein 1" evidence="10">
    <location>
        <begin position="18"/>
        <end position="326"/>
    </location>
</feature>
<comment type="subcellular location">
    <subcellularLocation>
        <location evidence="2">Endoplasmic reticulum membrane</location>
        <topology evidence="2">Multi-pass membrane protein</topology>
    </subcellularLocation>
</comment>
<proteinExistence type="inferred from homology"/>
<evidence type="ECO:0000256" key="3">
    <source>
        <dbReference type="ARBA" id="ARBA00009561"/>
    </source>
</evidence>
<evidence type="ECO:0000313" key="11">
    <source>
        <dbReference type="EMBL" id="TFY82622.1"/>
    </source>
</evidence>
<evidence type="ECO:0000256" key="5">
    <source>
        <dbReference type="ARBA" id="ARBA00022729"/>
    </source>
</evidence>